<protein>
    <submittedName>
        <fullName evidence="1">Uncharacterized protein</fullName>
    </submittedName>
</protein>
<sequence>PAWQPAPQYAEDEPQYPAREQQFPKADFLQVRVLLDCVPQRAVVLILRASALRNERAAMANSRAECIANEDGWNE</sequence>
<feature type="non-terminal residue" evidence="1">
    <location>
        <position position="1"/>
    </location>
</feature>
<evidence type="ECO:0000313" key="1">
    <source>
        <dbReference type="EMBL" id="GFD56258.1"/>
    </source>
</evidence>
<name>A0A699XE30_TANCI</name>
<comment type="caution">
    <text evidence="1">The sequence shown here is derived from an EMBL/GenBank/DDBJ whole genome shotgun (WGS) entry which is preliminary data.</text>
</comment>
<organism evidence="1">
    <name type="scientific">Tanacetum cinerariifolium</name>
    <name type="common">Dalmatian daisy</name>
    <name type="synonym">Chrysanthemum cinerariifolium</name>
    <dbReference type="NCBI Taxonomy" id="118510"/>
    <lineage>
        <taxon>Eukaryota</taxon>
        <taxon>Viridiplantae</taxon>
        <taxon>Streptophyta</taxon>
        <taxon>Embryophyta</taxon>
        <taxon>Tracheophyta</taxon>
        <taxon>Spermatophyta</taxon>
        <taxon>Magnoliopsida</taxon>
        <taxon>eudicotyledons</taxon>
        <taxon>Gunneridae</taxon>
        <taxon>Pentapetalae</taxon>
        <taxon>asterids</taxon>
        <taxon>campanulids</taxon>
        <taxon>Asterales</taxon>
        <taxon>Asteraceae</taxon>
        <taxon>Asteroideae</taxon>
        <taxon>Anthemideae</taxon>
        <taxon>Anthemidinae</taxon>
        <taxon>Tanacetum</taxon>
    </lineage>
</organism>
<reference evidence="1" key="1">
    <citation type="journal article" date="2019" name="Sci. Rep.">
        <title>Draft genome of Tanacetum cinerariifolium, the natural source of mosquito coil.</title>
        <authorList>
            <person name="Yamashiro T."/>
            <person name="Shiraishi A."/>
            <person name="Satake H."/>
            <person name="Nakayama K."/>
        </authorList>
    </citation>
    <scope>NUCLEOTIDE SEQUENCE</scope>
</reference>
<dbReference type="EMBL" id="BKCJ011827426">
    <property type="protein sequence ID" value="GFD56258.1"/>
    <property type="molecule type" value="Genomic_DNA"/>
</dbReference>
<gene>
    <name evidence="1" type="ORF">Tci_928227</name>
</gene>
<dbReference type="AlphaFoldDB" id="A0A699XE30"/>
<proteinExistence type="predicted"/>
<accession>A0A699XE30</accession>